<dbReference type="HOGENOM" id="CLU_3088823_0_0_1"/>
<evidence type="ECO:0000313" key="2">
    <source>
        <dbReference type="Proteomes" id="UP000054279"/>
    </source>
</evidence>
<proteinExistence type="predicted"/>
<dbReference type="Proteomes" id="UP000054279">
    <property type="component" value="Unassembled WGS sequence"/>
</dbReference>
<name>A0A0C9VA43_SPHS4</name>
<evidence type="ECO:0000313" key="1">
    <source>
        <dbReference type="EMBL" id="KIJ38377.1"/>
    </source>
</evidence>
<protein>
    <submittedName>
        <fullName evidence="1">Uncharacterized protein</fullName>
    </submittedName>
</protein>
<accession>A0A0C9VA43</accession>
<sequence>MDVPNQCYLYLLVNILELVSISWRPEKCDVFSFSHNLDVNDDNTHLLSSYSK</sequence>
<reference evidence="1 2" key="1">
    <citation type="submission" date="2014-06" db="EMBL/GenBank/DDBJ databases">
        <title>Evolutionary Origins and Diversification of the Mycorrhizal Mutualists.</title>
        <authorList>
            <consortium name="DOE Joint Genome Institute"/>
            <consortium name="Mycorrhizal Genomics Consortium"/>
            <person name="Kohler A."/>
            <person name="Kuo A."/>
            <person name="Nagy L.G."/>
            <person name="Floudas D."/>
            <person name="Copeland A."/>
            <person name="Barry K.W."/>
            <person name="Cichocki N."/>
            <person name="Veneault-Fourrey C."/>
            <person name="LaButti K."/>
            <person name="Lindquist E.A."/>
            <person name="Lipzen A."/>
            <person name="Lundell T."/>
            <person name="Morin E."/>
            <person name="Murat C."/>
            <person name="Riley R."/>
            <person name="Ohm R."/>
            <person name="Sun H."/>
            <person name="Tunlid A."/>
            <person name="Henrissat B."/>
            <person name="Grigoriev I.V."/>
            <person name="Hibbett D.S."/>
            <person name="Martin F."/>
        </authorList>
    </citation>
    <scope>NUCLEOTIDE SEQUENCE [LARGE SCALE GENOMIC DNA]</scope>
    <source>
        <strain evidence="1 2">SS14</strain>
    </source>
</reference>
<organism evidence="1 2">
    <name type="scientific">Sphaerobolus stellatus (strain SS14)</name>
    <dbReference type="NCBI Taxonomy" id="990650"/>
    <lineage>
        <taxon>Eukaryota</taxon>
        <taxon>Fungi</taxon>
        <taxon>Dikarya</taxon>
        <taxon>Basidiomycota</taxon>
        <taxon>Agaricomycotina</taxon>
        <taxon>Agaricomycetes</taxon>
        <taxon>Phallomycetidae</taxon>
        <taxon>Geastrales</taxon>
        <taxon>Sphaerobolaceae</taxon>
        <taxon>Sphaerobolus</taxon>
    </lineage>
</organism>
<dbReference type="AlphaFoldDB" id="A0A0C9VA43"/>
<gene>
    <name evidence="1" type="ORF">M422DRAFT_33341</name>
</gene>
<dbReference type="EMBL" id="KN837161">
    <property type="protein sequence ID" value="KIJ38377.1"/>
    <property type="molecule type" value="Genomic_DNA"/>
</dbReference>
<keyword evidence="2" id="KW-1185">Reference proteome</keyword>